<evidence type="ECO:0000313" key="3">
    <source>
        <dbReference type="Proteomes" id="UP001634007"/>
    </source>
</evidence>
<accession>A0ABD3LBW5</accession>
<keyword evidence="3" id="KW-1185">Reference proteome</keyword>
<keyword evidence="1" id="KW-0812">Transmembrane</keyword>
<evidence type="ECO:0000313" key="2">
    <source>
        <dbReference type="EMBL" id="KAL3749229.1"/>
    </source>
</evidence>
<gene>
    <name evidence="2" type="ORF">ACJRO7_010342</name>
</gene>
<proteinExistence type="predicted"/>
<dbReference type="Proteomes" id="UP001634007">
    <property type="component" value="Unassembled WGS sequence"/>
</dbReference>
<protein>
    <submittedName>
        <fullName evidence="2">Uncharacterized protein</fullName>
    </submittedName>
</protein>
<dbReference type="AlphaFoldDB" id="A0ABD3LBW5"/>
<keyword evidence="1" id="KW-0472">Membrane</keyword>
<sequence length="222" mass="24556">MKLLRRNSLGLITKECMPQQIKAPKHLEKEKKRKESLKWDDHSIVLKKSSSVAGTMKKSIDLSSDSEFSDGYDCVVIGRHHFTSFMPPCSQIVMQAFDPSPSVGSVSPDLSFSSEITGEDGSLLLGTRDSSEPGNSEIGFLEAKPSANLLTIARAQVLKLLDVNRQLVKHLERAITDQVDGLRNPPGKKTYFGEVASLNIHLFFLSLLLWILCNVSVFLLQG</sequence>
<feature type="transmembrane region" description="Helical" evidence="1">
    <location>
        <begin position="198"/>
        <end position="220"/>
    </location>
</feature>
<comment type="caution">
    <text evidence="2">The sequence shown here is derived from an EMBL/GenBank/DDBJ whole genome shotgun (WGS) entry which is preliminary data.</text>
</comment>
<evidence type="ECO:0000256" key="1">
    <source>
        <dbReference type="SAM" id="Phobius"/>
    </source>
</evidence>
<organism evidence="2 3">
    <name type="scientific">Eucalyptus globulus</name>
    <name type="common">Tasmanian blue gum</name>
    <dbReference type="NCBI Taxonomy" id="34317"/>
    <lineage>
        <taxon>Eukaryota</taxon>
        <taxon>Viridiplantae</taxon>
        <taxon>Streptophyta</taxon>
        <taxon>Embryophyta</taxon>
        <taxon>Tracheophyta</taxon>
        <taxon>Spermatophyta</taxon>
        <taxon>Magnoliopsida</taxon>
        <taxon>eudicotyledons</taxon>
        <taxon>Gunneridae</taxon>
        <taxon>Pentapetalae</taxon>
        <taxon>rosids</taxon>
        <taxon>malvids</taxon>
        <taxon>Myrtales</taxon>
        <taxon>Myrtaceae</taxon>
        <taxon>Myrtoideae</taxon>
        <taxon>Eucalypteae</taxon>
        <taxon>Eucalyptus</taxon>
    </lineage>
</organism>
<name>A0ABD3LBW5_EUCGL</name>
<dbReference type="EMBL" id="JBJKBG010000002">
    <property type="protein sequence ID" value="KAL3749229.1"/>
    <property type="molecule type" value="Genomic_DNA"/>
</dbReference>
<keyword evidence="1" id="KW-1133">Transmembrane helix</keyword>
<reference evidence="2 3" key="1">
    <citation type="submission" date="2024-11" db="EMBL/GenBank/DDBJ databases">
        <title>Chromosome-level genome assembly of Eucalyptus globulus Labill. provides insights into its genome evolution.</title>
        <authorList>
            <person name="Li X."/>
        </authorList>
    </citation>
    <scope>NUCLEOTIDE SEQUENCE [LARGE SCALE GENOMIC DNA]</scope>
    <source>
        <strain evidence="2">CL2024</strain>
        <tissue evidence="2">Fresh tender leaves</tissue>
    </source>
</reference>